<evidence type="ECO:0000313" key="11">
    <source>
        <dbReference type="Proteomes" id="UP000280296"/>
    </source>
</evidence>
<reference evidence="10 11" key="1">
    <citation type="submission" date="2018-12" db="EMBL/GenBank/DDBJ databases">
        <authorList>
            <person name="Toschakov S.V."/>
        </authorList>
    </citation>
    <scope>NUCLEOTIDE SEQUENCE [LARGE SCALE GENOMIC DNA]</scope>
    <source>
        <strain evidence="10 11">GM2012</strain>
    </source>
</reference>
<dbReference type="InterPro" id="IPR027470">
    <property type="entry name" value="Cation_efflux_CTD"/>
</dbReference>
<evidence type="ECO:0000256" key="4">
    <source>
        <dbReference type="ARBA" id="ARBA00022692"/>
    </source>
</evidence>
<evidence type="ECO:0000259" key="9">
    <source>
        <dbReference type="Pfam" id="PF16916"/>
    </source>
</evidence>
<feature type="transmembrane region" description="Helical" evidence="7">
    <location>
        <begin position="125"/>
        <end position="144"/>
    </location>
</feature>
<comment type="similarity">
    <text evidence="2">Belongs to the cation diffusion facilitator (CDF) transporter (TC 2.A.4) family.</text>
</comment>
<dbReference type="Pfam" id="PF16916">
    <property type="entry name" value="ZT_dimer"/>
    <property type="match status" value="1"/>
</dbReference>
<dbReference type="GO" id="GO:0016020">
    <property type="term" value="C:membrane"/>
    <property type="evidence" value="ECO:0007669"/>
    <property type="project" value="UniProtKB-SubCell"/>
</dbReference>
<name>A0A432MKT9_9BACT</name>
<dbReference type="InterPro" id="IPR058533">
    <property type="entry name" value="Cation_efflux_TM"/>
</dbReference>
<sequence length="318" mass="33835">MTRDATRGREQSRAALYREVVAAALLGLAVNAGLGAAKLAGGLIGHSFALVSDAVNSLGDVVTSLAVLFALRLAQRPPDREHPYGHTRAEAIAGLAVSLLVLGSALLVGVEAFRRLPLAHEVPPGWTLAIAGANVVIKEVLFRYKIRIGRRTGSSALVANAWDHRADAFSALAVLIGLGMVRWGGPSYLFADELAALVVVAIIVRSAASLVWESAQELMDAQAEGAFVSLIEAEALADPQVLGVETLWVRKSGLEYFADIHLELDPSLTIAEGHRIGHRVKDRLLLAFPTLRDVLVHLEPCPHGHGHEEPGGCPIPED</sequence>
<dbReference type="SUPFAM" id="SSF161111">
    <property type="entry name" value="Cation efflux protein transmembrane domain-like"/>
    <property type="match status" value="1"/>
</dbReference>
<dbReference type="EMBL" id="RYZH01000017">
    <property type="protein sequence ID" value="RUL87827.1"/>
    <property type="molecule type" value="Genomic_DNA"/>
</dbReference>
<feature type="transmembrane region" description="Helical" evidence="7">
    <location>
        <begin position="92"/>
        <end position="113"/>
    </location>
</feature>
<gene>
    <name evidence="10" type="ORF">TsocGM_10385</name>
</gene>
<dbReference type="PANTHER" id="PTHR43840:SF15">
    <property type="entry name" value="MITOCHONDRIAL METAL TRANSPORTER 1-RELATED"/>
    <property type="match status" value="1"/>
</dbReference>
<dbReference type="NCBIfam" id="TIGR01297">
    <property type="entry name" value="CDF"/>
    <property type="match status" value="1"/>
</dbReference>
<feature type="domain" description="Cation efflux protein transmembrane" evidence="8">
    <location>
        <begin position="25"/>
        <end position="219"/>
    </location>
</feature>
<dbReference type="OrthoDB" id="9806522at2"/>
<protein>
    <submittedName>
        <fullName evidence="10">Cation transporter</fullName>
    </submittedName>
</protein>
<evidence type="ECO:0000313" key="10">
    <source>
        <dbReference type="EMBL" id="RUL87827.1"/>
    </source>
</evidence>
<accession>A0A432MKT9</accession>
<keyword evidence="4 7" id="KW-0812">Transmembrane</keyword>
<keyword evidence="11" id="KW-1185">Reference proteome</keyword>
<evidence type="ECO:0000256" key="3">
    <source>
        <dbReference type="ARBA" id="ARBA00022448"/>
    </source>
</evidence>
<evidence type="ECO:0000256" key="5">
    <source>
        <dbReference type="ARBA" id="ARBA00022989"/>
    </source>
</evidence>
<dbReference type="SUPFAM" id="SSF160240">
    <property type="entry name" value="Cation efflux protein cytoplasmic domain-like"/>
    <property type="match status" value="1"/>
</dbReference>
<comment type="caution">
    <text evidence="10">The sequence shown here is derived from an EMBL/GenBank/DDBJ whole genome shotgun (WGS) entry which is preliminary data.</text>
</comment>
<evidence type="ECO:0000256" key="7">
    <source>
        <dbReference type="SAM" id="Phobius"/>
    </source>
</evidence>
<dbReference type="InterPro" id="IPR050291">
    <property type="entry name" value="CDF_Transporter"/>
</dbReference>
<evidence type="ECO:0000259" key="8">
    <source>
        <dbReference type="Pfam" id="PF01545"/>
    </source>
</evidence>
<comment type="subcellular location">
    <subcellularLocation>
        <location evidence="1">Membrane</location>
        <topology evidence="1">Multi-pass membrane protein</topology>
    </subcellularLocation>
</comment>
<keyword evidence="3" id="KW-0813">Transport</keyword>
<dbReference type="Proteomes" id="UP000280296">
    <property type="component" value="Unassembled WGS sequence"/>
</dbReference>
<dbReference type="PANTHER" id="PTHR43840">
    <property type="entry name" value="MITOCHONDRIAL METAL TRANSPORTER 1-RELATED"/>
    <property type="match status" value="1"/>
</dbReference>
<dbReference type="GO" id="GO:0008324">
    <property type="term" value="F:monoatomic cation transmembrane transporter activity"/>
    <property type="evidence" value="ECO:0007669"/>
    <property type="project" value="InterPro"/>
</dbReference>
<reference evidence="10 11" key="2">
    <citation type="submission" date="2019-01" db="EMBL/GenBank/DDBJ databases">
        <title>Tautonia sociabilis, a novel thermotolerant planctomycete of Isosphaeraceae family, isolated from a 4000 m deep subterranean habitat.</title>
        <authorList>
            <person name="Kovaleva O.L."/>
            <person name="Elcheninov A.G."/>
            <person name="Van Heerden E."/>
            <person name="Toshchakov S.V."/>
            <person name="Novikov A."/>
            <person name="Bonch-Osmolovskaya E.A."/>
            <person name="Kublanov I.V."/>
        </authorList>
    </citation>
    <scope>NUCLEOTIDE SEQUENCE [LARGE SCALE GENOMIC DNA]</scope>
    <source>
        <strain evidence="10 11">GM2012</strain>
    </source>
</reference>
<dbReference type="InterPro" id="IPR027469">
    <property type="entry name" value="Cation_efflux_TMD_sf"/>
</dbReference>
<dbReference type="Pfam" id="PF01545">
    <property type="entry name" value="Cation_efflux"/>
    <property type="match status" value="1"/>
</dbReference>
<organism evidence="10 11">
    <name type="scientific">Tautonia sociabilis</name>
    <dbReference type="NCBI Taxonomy" id="2080755"/>
    <lineage>
        <taxon>Bacteria</taxon>
        <taxon>Pseudomonadati</taxon>
        <taxon>Planctomycetota</taxon>
        <taxon>Planctomycetia</taxon>
        <taxon>Isosphaerales</taxon>
        <taxon>Isosphaeraceae</taxon>
        <taxon>Tautonia</taxon>
    </lineage>
</organism>
<keyword evidence="5 7" id="KW-1133">Transmembrane helix</keyword>
<dbReference type="FunFam" id="1.20.1510.10:FF:000006">
    <property type="entry name" value="Divalent cation efflux transporter"/>
    <property type="match status" value="1"/>
</dbReference>
<dbReference type="InterPro" id="IPR002524">
    <property type="entry name" value="Cation_efflux"/>
</dbReference>
<feature type="transmembrane region" description="Helical" evidence="7">
    <location>
        <begin position="47"/>
        <end position="71"/>
    </location>
</feature>
<keyword evidence="6 7" id="KW-0472">Membrane</keyword>
<dbReference type="Gene3D" id="3.30.70.1350">
    <property type="entry name" value="Cation efflux protein, cytoplasmic domain"/>
    <property type="match status" value="1"/>
</dbReference>
<evidence type="ECO:0000256" key="1">
    <source>
        <dbReference type="ARBA" id="ARBA00004141"/>
    </source>
</evidence>
<dbReference type="Gene3D" id="1.20.1510.10">
    <property type="entry name" value="Cation efflux protein transmembrane domain"/>
    <property type="match status" value="1"/>
</dbReference>
<feature type="transmembrane region" description="Helical" evidence="7">
    <location>
        <begin position="20"/>
        <end position="41"/>
    </location>
</feature>
<evidence type="ECO:0000256" key="6">
    <source>
        <dbReference type="ARBA" id="ARBA00023136"/>
    </source>
</evidence>
<dbReference type="InterPro" id="IPR036837">
    <property type="entry name" value="Cation_efflux_CTD_sf"/>
</dbReference>
<dbReference type="AlphaFoldDB" id="A0A432MKT9"/>
<proteinExistence type="inferred from homology"/>
<evidence type="ECO:0000256" key="2">
    <source>
        <dbReference type="ARBA" id="ARBA00008114"/>
    </source>
</evidence>
<feature type="domain" description="Cation efflux protein cytoplasmic" evidence="9">
    <location>
        <begin position="228"/>
        <end position="301"/>
    </location>
</feature>